<comment type="caution">
    <text evidence="2">The sequence shown here is derived from an EMBL/GenBank/DDBJ whole genome shotgun (WGS) entry which is preliminary data.</text>
</comment>
<reference evidence="2" key="1">
    <citation type="submission" date="2023-06" db="EMBL/GenBank/DDBJ databases">
        <title>Genome-scale phylogeny and comparative genomics of the fungal order Sordariales.</title>
        <authorList>
            <consortium name="Lawrence Berkeley National Laboratory"/>
            <person name="Hensen N."/>
            <person name="Bonometti L."/>
            <person name="Westerberg I."/>
            <person name="Brannstrom I.O."/>
            <person name="Guillou S."/>
            <person name="Cros-Aarteil S."/>
            <person name="Calhoun S."/>
            <person name="Haridas S."/>
            <person name="Kuo A."/>
            <person name="Mondo S."/>
            <person name="Pangilinan J."/>
            <person name="Riley R."/>
            <person name="Labutti K."/>
            <person name="Andreopoulos B."/>
            <person name="Lipzen A."/>
            <person name="Chen C."/>
            <person name="Yanf M."/>
            <person name="Daum C."/>
            <person name="Ng V."/>
            <person name="Clum A."/>
            <person name="Steindorff A."/>
            <person name="Ohm R."/>
            <person name="Martin F."/>
            <person name="Silar P."/>
            <person name="Natvig D."/>
            <person name="Lalanne C."/>
            <person name="Gautier V."/>
            <person name="Ament-Velasquez S.L."/>
            <person name="Kruys A."/>
            <person name="Hutchinson M.I."/>
            <person name="Powell A.J."/>
            <person name="Barry K."/>
            <person name="Miller A.N."/>
            <person name="Grigoriev I.V."/>
            <person name="Debuchy R."/>
            <person name="Gladieux P."/>
            <person name="Thoren M.H."/>
            <person name="Johannesson H."/>
        </authorList>
    </citation>
    <scope>NUCLEOTIDE SEQUENCE</scope>
    <source>
        <strain evidence="2">CBS 606.72</strain>
    </source>
</reference>
<dbReference type="Proteomes" id="UP001175000">
    <property type="component" value="Unassembled WGS sequence"/>
</dbReference>
<sequence length="93" mass="10368">MAQGRLQGPKLDKNTHTAPLRGYLPCIHHLDFQPSLAYISPEPHPPGVEPSSQHKPRASKNHHHLSPTLFREEPQRGNHASPTSLSPGHPQER</sequence>
<gene>
    <name evidence="2" type="ORF">B0T14DRAFT_308310</name>
</gene>
<name>A0AA39WFD4_9PEZI</name>
<protein>
    <submittedName>
        <fullName evidence="2">Uncharacterized protein</fullName>
    </submittedName>
</protein>
<keyword evidence="3" id="KW-1185">Reference proteome</keyword>
<dbReference type="AlphaFoldDB" id="A0AA39WFD4"/>
<evidence type="ECO:0000256" key="1">
    <source>
        <dbReference type="SAM" id="MobiDB-lite"/>
    </source>
</evidence>
<feature type="compositionally biased region" description="Basic residues" evidence="1">
    <location>
        <begin position="54"/>
        <end position="65"/>
    </location>
</feature>
<feature type="region of interest" description="Disordered" evidence="1">
    <location>
        <begin position="36"/>
        <end position="93"/>
    </location>
</feature>
<accession>A0AA39WFD4</accession>
<dbReference type="EMBL" id="JAULSU010000006">
    <property type="protein sequence ID" value="KAK0614371.1"/>
    <property type="molecule type" value="Genomic_DNA"/>
</dbReference>
<organism evidence="2 3">
    <name type="scientific">Immersiella caudata</name>
    <dbReference type="NCBI Taxonomy" id="314043"/>
    <lineage>
        <taxon>Eukaryota</taxon>
        <taxon>Fungi</taxon>
        <taxon>Dikarya</taxon>
        <taxon>Ascomycota</taxon>
        <taxon>Pezizomycotina</taxon>
        <taxon>Sordariomycetes</taxon>
        <taxon>Sordariomycetidae</taxon>
        <taxon>Sordariales</taxon>
        <taxon>Lasiosphaeriaceae</taxon>
        <taxon>Immersiella</taxon>
    </lineage>
</organism>
<evidence type="ECO:0000313" key="3">
    <source>
        <dbReference type="Proteomes" id="UP001175000"/>
    </source>
</evidence>
<evidence type="ECO:0000313" key="2">
    <source>
        <dbReference type="EMBL" id="KAK0614371.1"/>
    </source>
</evidence>
<proteinExistence type="predicted"/>